<dbReference type="AlphaFoldDB" id="A0A9P0GT95"/>
<name>A0A9P0GT95_PHACE</name>
<dbReference type="InterPro" id="IPR033182">
    <property type="entry name" value="MIC26/MIC27_animal"/>
</dbReference>
<evidence type="ECO:0000256" key="4">
    <source>
        <dbReference type="ARBA" id="ARBA00022989"/>
    </source>
</evidence>
<dbReference type="Pfam" id="PF09769">
    <property type="entry name" value="ApoO"/>
    <property type="match status" value="1"/>
</dbReference>
<evidence type="ECO:0000256" key="7">
    <source>
        <dbReference type="RuleBase" id="RU363021"/>
    </source>
</evidence>
<dbReference type="Proteomes" id="UP001153737">
    <property type="component" value="Chromosome 9"/>
</dbReference>
<dbReference type="EMBL" id="OU896715">
    <property type="protein sequence ID" value="CAH1183202.1"/>
    <property type="molecule type" value="Genomic_DNA"/>
</dbReference>
<comment type="subcellular location">
    <subcellularLocation>
        <location evidence="7">Mitochondrion inner membrane</location>
    </subcellularLocation>
    <subcellularLocation>
        <location evidence="1">Mitochondrion membrane</location>
    </subcellularLocation>
</comment>
<keyword evidence="3" id="KW-0812">Transmembrane</keyword>
<evidence type="ECO:0000256" key="5">
    <source>
        <dbReference type="ARBA" id="ARBA00023128"/>
    </source>
</evidence>
<comment type="similarity">
    <text evidence="2">Belongs to the apolipoprotein O/MICOS complex subunit Mic27 family.</text>
</comment>
<evidence type="ECO:0000256" key="2">
    <source>
        <dbReference type="ARBA" id="ARBA00010904"/>
    </source>
</evidence>
<evidence type="ECO:0000256" key="3">
    <source>
        <dbReference type="ARBA" id="ARBA00022692"/>
    </source>
</evidence>
<gene>
    <name evidence="9" type="ORF">PHAECO_LOCUS12995</name>
</gene>
<dbReference type="GO" id="GO:0042407">
    <property type="term" value="P:cristae formation"/>
    <property type="evidence" value="ECO:0007669"/>
    <property type="project" value="InterPro"/>
</dbReference>
<dbReference type="OrthoDB" id="5973346at2759"/>
<evidence type="ECO:0000256" key="8">
    <source>
        <dbReference type="SAM" id="MobiDB-lite"/>
    </source>
</evidence>
<protein>
    <recommendedName>
        <fullName evidence="7">MICOS complex subunit</fullName>
    </recommendedName>
</protein>
<keyword evidence="7" id="KW-0999">Mitochondrion inner membrane</keyword>
<feature type="compositionally biased region" description="Polar residues" evidence="8">
    <location>
        <begin position="277"/>
        <end position="288"/>
    </location>
</feature>
<evidence type="ECO:0000256" key="6">
    <source>
        <dbReference type="ARBA" id="ARBA00023136"/>
    </source>
</evidence>
<reference evidence="9" key="1">
    <citation type="submission" date="2022-01" db="EMBL/GenBank/DDBJ databases">
        <authorList>
            <person name="King R."/>
        </authorList>
    </citation>
    <scope>NUCLEOTIDE SEQUENCE</scope>
</reference>
<dbReference type="InterPro" id="IPR019166">
    <property type="entry name" value="MIC26/MIC27"/>
</dbReference>
<dbReference type="GO" id="GO:0061617">
    <property type="term" value="C:MICOS complex"/>
    <property type="evidence" value="ECO:0007669"/>
    <property type="project" value="UniProtKB-UniRule"/>
</dbReference>
<feature type="region of interest" description="Disordered" evidence="8">
    <location>
        <begin position="269"/>
        <end position="288"/>
    </location>
</feature>
<comment type="function">
    <text evidence="7">Component of the MICOS complex, a large protein complex of the mitochondrial inner membrane that plays crucial roles in the maintenance of crista junctions, inner membrane architecture, and formation of contact sites to the outer membrane.</text>
</comment>
<evidence type="ECO:0000313" key="9">
    <source>
        <dbReference type="EMBL" id="CAH1183202.1"/>
    </source>
</evidence>
<evidence type="ECO:0000256" key="1">
    <source>
        <dbReference type="ARBA" id="ARBA00004325"/>
    </source>
</evidence>
<dbReference type="PANTHER" id="PTHR14564">
    <property type="entry name" value="MICOS COMPLEX SUBUNIT MIC26 / MIC27 FAMILY MEMBER"/>
    <property type="match status" value="1"/>
</dbReference>
<organism evidence="9 10">
    <name type="scientific">Phaedon cochleariae</name>
    <name type="common">Mustard beetle</name>
    <dbReference type="NCBI Taxonomy" id="80249"/>
    <lineage>
        <taxon>Eukaryota</taxon>
        <taxon>Metazoa</taxon>
        <taxon>Ecdysozoa</taxon>
        <taxon>Arthropoda</taxon>
        <taxon>Hexapoda</taxon>
        <taxon>Insecta</taxon>
        <taxon>Pterygota</taxon>
        <taxon>Neoptera</taxon>
        <taxon>Endopterygota</taxon>
        <taxon>Coleoptera</taxon>
        <taxon>Polyphaga</taxon>
        <taxon>Cucujiformia</taxon>
        <taxon>Chrysomeloidea</taxon>
        <taxon>Chrysomelidae</taxon>
        <taxon>Chrysomelinae</taxon>
        <taxon>Chrysomelini</taxon>
        <taxon>Phaedon</taxon>
    </lineage>
</organism>
<comment type="subunit">
    <text evidence="7">Component of the mitochondrial contact site and cristae organizing system (MICOS) complex.</text>
</comment>
<reference evidence="9" key="2">
    <citation type="submission" date="2022-10" db="EMBL/GenBank/DDBJ databases">
        <authorList>
            <consortium name="ENA_rothamsted_submissions"/>
            <consortium name="culmorum"/>
            <person name="King R."/>
        </authorList>
    </citation>
    <scope>NUCLEOTIDE SEQUENCE</scope>
</reference>
<proteinExistence type="inferred from homology"/>
<keyword evidence="4" id="KW-1133">Transmembrane helix</keyword>
<sequence>MFGQVVKKALLPAAAVVVESKIKTEVQKNDCFCRPSELPIYTSDPPRVAPLNEPQEPPSALENAIRTTRQTITKYSDEISAYKRVAVEQFDKSKENVEWLVDYLREEDNTMPKAGAVGIGALTGLIFGLRGGLFKKTLYATTGALGMGAVCYPKQATEYSQIGLTEGKKYLTIAYNFVYGVKKDDPPLELPTLPKLPSSFSEAWRTVTSSLTSFVSDGEELQAQTQDQVIENDQGERVGDALSVVRESRDEALAKGCHCPIGACLGHSEAEERGSAEAQSQTEAGGAA</sequence>
<evidence type="ECO:0000313" key="10">
    <source>
        <dbReference type="Proteomes" id="UP001153737"/>
    </source>
</evidence>
<keyword evidence="5 7" id="KW-0496">Mitochondrion</keyword>
<keyword evidence="10" id="KW-1185">Reference proteome</keyword>
<accession>A0A9P0GT95</accession>
<keyword evidence="6" id="KW-0472">Membrane</keyword>